<keyword evidence="3" id="KW-1185">Reference proteome</keyword>
<evidence type="ECO:0000256" key="1">
    <source>
        <dbReference type="SAM" id="Coils"/>
    </source>
</evidence>
<dbReference type="AlphaFoldDB" id="A0A7J7LB37"/>
<proteinExistence type="predicted"/>
<dbReference type="Proteomes" id="UP000541444">
    <property type="component" value="Unassembled WGS sequence"/>
</dbReference>
<gene>
    <name evidence="2" type="ORF">GIB67_009723</name>
</gene>
<evidence type="ECO:0000313" key="2">
    <source>
        <dbReference type="EMBL" id="KAF6139876.1"/>
    </source>
</evidence>
<name>A0A7J7LB37_9MAGN</name>
<feature type="coiled-coil region" evidence="1">
    <location>
        <begin position="99"/>
        <end position="126"/>
    </location>
</feature>
<dbReference type="EMBL" id="JACGCM010002435">
    <property type="protein sequence ID" value="KAF6139876.1"/>
    <property type="molecule type" value="Genomic_DNA"/>
</dbReference>
<accession>A0A7J7LB37</accession>
<protein>
    <submittedName>
        <fullName evidence="2">Uncharacterized protein</fullName>
    </submittedName>
</protein>
<comment type="caution">
    <text evidence="2">The sequence shown here is derived from an EMBL/GenBank/DDBJ whole genome shotgun (WGS) entry which is preliminary data.</text>
</comment>
<reference evidence="2 3" key="1">
    <citation type="journal article" date="2020" name="IScience">
        <title>Genome Sequencing of the Endangered Kingdonia uniflora (Circaeasteraceae, Ranunculales) Reveals Potential Mechanisms of Evolutionary Specialization.</title>
        <authorList>
            <person name="Sun Y."/>
            <person name="Deng T."/>
            <person name="Zhang A."/>
            <person name="Moore M.J."/>
            <person name="Landis J.B."/>
            <person name="Lin N."/>
            <person name="Zhang H."/>
            <person name="Zhang X."/>
            <person name="Huang J."/>
            <person name="Zhang X."/>
            <person name="Sun H."/>
            <person name="Wang H."/>
        </authorList>
    </citation>
    <scope>NUCLEOTIDE SEQUENCE [LARGE SCALE GENOMIC DNA]</scope>
    <source>
        <strain evidence="2">TB1705</strain>
        <tissue evidence="2">Leaf</tissue>
    </source>
</reference>
<evidence type="ECO:0000313" key="3">
    <source>
        <dbReference type="Proteomes" id="UP000541444"/>
    </source>
</evidence>
<organism evidence="2 3">
    <name type="scientific">Kingdonia uniflora</name>
    <dbReference type="NCBI Taxonomy" id="39325"/>
    <lineage>
        <taxon>Eukaryota</taxon>
        <taxon>Viridiplantae</taxon>
        <taxon>Streptophyta</taxon>
        <taxon>Embryophyta</taxon>
        <taxon>Tracheophyta</taxon>
        <taxon>Spermatophyta</taxon>
        <taxon>Magnoliopsida</taxon>
        <taxon>Ranunculales</taxon>
        <taxon>Circaeasteraceae</taxon>
        <taxon>Kingdonia</taxon>
    </lineage>
</organism>
<sequence>MEENEPIDDLSLYKTTRCIGNDLCNTEDGSAEREVMKNSYICSHCNKFRTVEEERETNIEARDKIFKDVIREDGHGRVLCKGVVARPKNARSRSSSLSFQNCEDELSKLQREADEREARYQQENENIKASVNSTIQIEVKRLMQMQASLFRIIISIVESQS</sequence>
<dbReference type="OrthoDB" id="1696432at2759"/>
<keyword evidence="1" id="KW-0175">Coiled coil</keyword>